<dbReference type="PANTHER" id="PTHR44051">
    <property type="entry name" value="GLUTATHIONE S-TRANSFERASE-RELATED"/>
    <property type="match status" value="1"/>
</dbReference>
<dbReference type="PROSITE" id="PS50404">
    <property type="entry name" value="GST_NTER"/>
    <property type="match status" value="1"/>
</dbReference>
<proteinExistence type="predicted"/>
<keyword evidence="4" id="KW-1185">Reference proteome</keyword>
<dbReference type="SFLD" id="SFLDS00019">
    <property type="entry name" value="Glutathione_Transferase_(cytos"/>
    <property type="match status" value="1"/>
</dbReference>
<dbReference type="PANTHER" id="PTHR44051:SF8">
    <property type="entry name" value="GLUTATHIONE S-TRANSFERASE GSTA"/>
    <property type="match status" value="1"/>
</dbReference>
<gene>
    <name evidence="3" type="ORF">GT347_25515</name>
</gene>
<dbReference type="InterPro" id="IPR010987">
    <property type="entry name" value="Glutathione-S-Trfase_C-like"/>
</dbReference>
<dbReference type="InterPro" id="IPR040079">
    <property type="entry name" value="Glutathione_S-Trfase"/>
</dbReference>
<accession>A0A857JBJ4</accession>
<dbReference type="CDD" id="cd03048">
    <property type="entry name" value="GST_N_Ure2p_like"/>
    <property type="match status" value="1"/>
</dbReference>
<dbReference type="Pfam" id="PF02798">
    <property type="entry name" value="GST_N"/>
    <property type="match status" value="1"/>
</dbReference>
<dbReference type="InterPro" id="IPR036249">
    <property type="entry name" value="Thioredoxin-like_sf"/>
</dbReference>
<keyword evidence="3" id="KW-0808">Transferase</keyword>
<organism evidence="3 4">
    <name type="scientific">Xylophilus rhododendri</name>
    <dbReference type="NCBI Taxonomy" id="2697032"/>
    <lineage>
        <taxon>Bacteria</taxon>
        <taxon>Pseudomonadati</taxon>
        <taxon>Pseudomonadota</taxon>
        <taxon>Betaproteobacteria</taxon>
        <taxon>Burkholderiales</taxon>
        <taxon>Xylophilus</taxon>
    </lineage>
</organism>
<dbReference type="CDD" id="cd03188">
    <property type="entry name" value="GST_C_Beta"/>
    <property type="match status" value="1"/>
</dbReference>
<evidence type="ECO:0000259" key="2">
    <source>
        <dbReference type="PROSITE" id="PS50405"/>
    </source>
</evidence>
<dbReference type="Gene3D" id="1.20.1050.10">
    <property type="match status" value="1"/>
</dbReference>
<dbReference type="SUPFAM" id="SSF52833">
    <property type="entry name" value="Thioredoxin-like"/>
    <property type="match status" value="1"/>
</dbReference>
<dbReference type="InterPro" id="IPR036282">
    <property type="entry name" value="Glutathione-S-Trfase_C_sf"/>
</dbReference>
<sequence>MITLYYHPTDASLMTHIALEELGIPFTLEFVDRSINAQKSKYFLDKNPNGLIPVITDGDLTLFETPAILLYLSDKYPDAKLAPAVGSTDRAHCYKWVSWLSNTLQAMLVTYFYSERYVLPGNTAGAAEVKDCAGARVEKLLLQLENELSKKGPWLLGADYSIADCMAFVLCCWTRNLNQPANSLPFLKKYLQSVRSRPAVQRAIATEKIQESFFSSAG</sequence>
<dbReference type="EMBL" id="CP047650">
    <property type="protein sequence ID" value="QHJ01048.1"/>
    <property type="molecule type" value="Genomic_DNA"/>
</dbReference>
<dbReference type="InterPro" id="IPR004046">
    <property type="entry name" value="GST_C"/>
</dbReference>
<dbReference type="GO" id="GO:0016740">
    <property type="term" value="F:transferase activity"/>
    <property type="evidence" value="ECO:0007669"/>
    <property type="project" value="UniProtKB-KW"/>
</dbReference>
<dbReference type="SFLD" id="SFLDG01150">
    <property type="entry name" value="Main.1:_Beta-like"/>
    <property type="match status" value="1"/>
</dbReference>
<dbReference type="SUPFAM" id="SSF47616">
    <property type="entry name" value="GST C-terminal domain-like"/>
    <property type="match status" value="1"/>
</dbReference>
<evidence type="ECO:0000313" key="4">
    <source>
        <dbReference type="Proteomes" id="UP000464787"/>
    </source>
</evidence>
<dbReference type="SFLD" id="SFLDG00358">
    <property type="entry name" value="Main_(cytGST)"/>
    <property type="match status" value="1"/>
</dbReference>
<dbReference type="KEGG" id="xyk:GT347_25515"/>
<dbReference type="Proteomes" id="UP000464787">
    <property type="component" value="Chromosome"/>
</dbReference>
<evidence type="ECO:0000259" key="1">
    <source>
        <dbReference type="PROSITE" id="PS50404"/>
    </source>
</evidence>
<feature type="domain" description="GST N-terminal" evidence="1">
    <location>
        <begin position="1"/>
        <end position="80"/>
    </location>
</feature>
<dbReference type="InterPro" id="IPR004045">
    <property type="entry name" value="Glutathione_S-Trfase_N"/>
</dbReference>
<evidence type="ECO:0000313" key="3">
    <source>
        <dbReference type="EMBL" id="QHJ01048.1"/>
    </source>
</evidence>
<dbReference type="Gene3D" id="3.40.30.10">
    <property type="entry name" value="Glutaredoxin"/>
    <property type="match status" value="1"/>
</dbReference>
<feature type="domain" description="GST C-terminal" evidence="2">
    <location>
        <begin position="86"/>
        <end position="214"/>
    </location>
</feature>
<name>A0A857JBJ4_9BURK</name>
<dbReference type="PROSITE" id="PS50405">
    <property type="entry name" value="GST_CTER"/>
    <property type="match status" value="1"/>
</dbReference>
<reference evidence="3 4" key="1">
    <citation type="submission" date="2020-01" db="EMBL/GenBank/DDBJ databases">
        <title>Genome sequencing of strain KACC 21265.</title>
        <authorList>
            <person name="Heo J."/>
            <person name="Kim S.-J."/>
            <person name="Kim J.-S."/>
            <person name="Hong S.-B."/>
            <person name="Kwon S.-W."/>
        </authorList>
    </citation>
    <scope>NUCLEOTIDE SEQUENCE [LARGE SCALE GENOMIC DNA]</scope>
    <source>
        <strain evidence="3 4">KACC 21265</strain>
    </source>
</reference>
<protein>
    <submittedName>
        <fullName evidence="3">Glutathione S-transferase</fullName>
    </submittedName>
</protein>
<dbReference type="Pfam" id="PF14497">
    <property type="entry name" value="GST_C_3"/>
    <property type="match status" value="1"/>
</dbReference>
<dbReference type="AlphaFoldDB" id="A0A857JBJ4"/>